<keyword evidence="2" id="KW-1185">Reference proteome</keyword>
<sequence length="103" mass="12614">MNQIAVQPYYKVERKIERKSDGLEQQHWIDERMLILYQDRVTTHRREFAILDVFDMSYRTFSDGEGFFYLHTRKGVFSYMIREDPSLFIQAFKEYAKPRLHLK</sequence>
<comment type="caution">
    <text evidence="1">The sequence shown here is derived from an EMBL/GenBank/DDBJ whole genome shotgun (WGS) entry which is preliminary data.</text>
</comment>
<proteinExistence type="predicted"/>
<evidence type="ECO:0000313" key="2">
    <source>
        <dbReference type="Proteomes" id="UP000094578"/>
    </source>
</evidence>
<dbReference type="EMBL" id="MDER01000107">
    <property type="protein sequence ID" value="ODP25956.1"/>
    <property type="molecule type" value="Genomic_DNA"/>
</dbReference>
<dbReference type="STRING" id="1886670.PTI45_04687"/>
<name>A0A1E3KWU8_9BACL</name>
<reference evidence="1 2" key="1">
    <citation type="submission" date="2016-08" db="EMBL/GenBank/DDBJ databases">
        <title>Genome sequencing of Paenibacillus sp. TI45-13ar, isolated from Korean traditional nuruk.</title>
        <authorList>
            <person name="Kim S.-J."/>
        </authorList>
    </citation>
    <scope>NUCLEOTIDE SEQUENCE [LARGE SCALE GENOMIC DNA]</scope>
    <source>
        <strain evidence="1 2">TI45-13ar</strain>
    </source>
</reference>
<protein>
    <submittedName>
        <fullName evidence="1">Uncharacterized protein</fullName>
    </submittedName>
</protein>
<accession>A0A1E3KWU8</accession>
<organism evidence="1 2">
    <name type="scientific">Paenibacillus nuruki</name>
    <dbReference type="NCBI Taxonomy" id="1886670"/>
    <lineage>
        <taxon>Bacteria</taxon>
        <taxon>Bacillati</taxon>
        <taxon>Bacillota</taxon>
        <taxon>Bacilli</taxon>
        <taxon>Bacillales</taxon>
        <taxon>Paenibacillaceae</taxon>
        <taxon>Paenibacillus</taxon>
    </lineage>
</organism>
<dbReference type="RefSeq" id="WP_069329984.1">
    <property type="nucleotide sequence ID" value="NZ_MDER01000107.1"/>
</dbReference>
<evidence type="ECO:0000313" key="1">
    <source>
        <dbReference type="EMBL" id="ODP25956.1"/>
    </source>
</evidence>
<dbReference type="AlphaFoldDB" id="A0A1E3KWU8"/>
<gene>
    <name evidence="1" type="ORF">PTI45_04687</name>
</gene>
<dbReference type="Proteomes" id="UP000094578">
    <property type="component" value="Unassembled WGS sequence"/>
</dbReference>